<dbReference type="PANTHER" id="PTHR31668:SF10">
    <property type="entry name" value="ZN(II)2CYS6 TRANSCRIPTION FACTOR (EUROFUNG)"/>
    <property type="match status" value="1"/>
</dbReference>
<dbReference type="GO" id="GO:0005634">
    <property type="term" value="C:nucleus"/>
    <property type="evidence" value="ECO:0007669"/>
    <property type="project" value="TreeGrafter"/>
</dbReference>
<dbReference type="InterPro" id="IPR007219">
    <property type="entry name" value="XnlR_reg_dom"/>
</dbReference>
<keyword evidence="4" id="KW-1185">Reference proteome</keyword>
<evidence type="ECO:0000313" key="4">
    <source>
        <dbReference type="Proteomes" id="UP000092666"/>
    </source>
</evidence>
<dbReference type="Pfam" id="PF04082">
    <property type="entry name" value="Fungal_trans"/>
    <property type="match status" value="1"/>
</dbReference>
<keyword evidence="1" id="KW-0539">Nucleus</keyword>
<organism evidence="3 4">
    <name type="scientific">Kwoniella heveanensis BCC8398</name>
    <dbReference type="NCBI Taxonomy" id="1296120"/>
    <lineage>
        <taxon>Eukaryota</taxon>
        <taxon>Fungi</taxon>
        <taxon>Dikarya</taxon>
        <taxon>Basidiomycota</taxon>
        <taxon>Agaricomycotina</taxon>
        <taxon>Tremellomycetes</taxon>
        <taxon>Tremellales</taxon>
        <taxon>Cryptococcaceae</taxon>
        <taxon>Kwoniella</taxon>
    </lineage>
</organism>
<dbReference type="GO" id="GO:0001080">
    <property type="term" value="P:nitrogen catabolite activation of transcription from RNA polymerase II promoter"/>
    <property type="evidence" value="ECO:0007669"/>
    <property type="project" value="TreeGrafter"/>
</dbReference>
<sequence length="633" mass="69346">MPVSGRKHKHLCVIPIKGQPCDGCRARTRDCTFDLPPLDRGHRKRRATQPAAIDDSAHAADNHEVDVRTIQANVDIASGSLITSAARDAHLGNEQTGDMNLVLGPICNTDGLDMDMLIQTQDPEPLDLEGGEDQESHFVGSEALAGMALRNHLAELTGPVSDTFRRVSTDPQLPVYFIKQQSYLYGKPPSIGQDAFQAVIGACDVDGGDEDVLAKSLSVLESITLPAMPFIDPKRIDLACREPSQGGPIPFALLAGIIAHSTMYLESTRTLTKILWSHVLVGLDAEYRQPRLQTLQLAILLLSSRPSENVGQREIGLARAVGAANLLGLHVDSTSWRLPLWERRLRKRIWWTLLIHDKWRALLFGRPCYRILEHFYSVQAMVDKRSDLQKIGVLEQVIGELSLFEASLPATVQWNANASSFPGRSLPTGALSLAVSYYGLTMIVHRLLLEAITDRLPLQAKAAMQGGLVKCGQLINTMETISPTDRQLFWMPYSSNHVSNCASLLLMIASRASMLDPEVASLATMEIDRLATSLISHYTASHWDVAESALRRLSVLLLSARVEIPAIGTSYQRVNECLGIPVVVSSDVLLSLMGISELDLFAWTDPSQTWMGTQFTNPAQNGAHAAAGPSSYM</sequence>
<dbReference type="GO" id="GO:0003677">
    <property type="term" value="F:DNA binding"/>
    <property type="evidence" value="ECO:0007669"/>
    <property type="project" value="InterPro"/>
</dbReference>
<name>A0A1B9GMP5_9TREE</name>
<dbReference type="GO" id="GO:0008270">
    <property type="term" value="F:zinc ion binding"/>
    <property type="evidence" value="ECO:0007669"/>
    <property type="project" value="InterPro"/>
</dbReference>
<reference evidence="3 4" key="1">
    <citation type="submission" date="2013-07" db="EMBL/GenBank/DDBJ databases">
        <title>The Genome Sequence of Cryptococcus heveanensis BCC8398.</title>
        <authorList>
            <consortium name="The Broad Institute Genome Sequencing Platform"/>
            <person name="Cuomo C."/>
            <person name="Litvintseva A."/>
            <person name="Chen Y."/>
            <person name="Heitman J."/>
            <person name="Sun S."/>
            <person name="Springer D."/>
            <person name="Dromer F."/>
            <person name="Young S.K."/>
            <person name="Zeng Q."/>
            <person name="Gargeya S."/>
            <person name="Fitzgerald M."/>
            <person name="Abouelleil A."/>
            <person name="Alvarado L."/>
            <person name="Berlin A.M."/>
            <person name="Chapman S.B."/>
            <person name="Dewar J."/>
            <person name="Goldberg J."/>
            <person name="Griggs A."/>
            <person name="Gujja S."/>
            <person name="Hansen M."/>
            <person name="Howarth C."/>
            <person name="Imamovic A."/>
            <person name="Larimer J."/>
            <person name="McCowan C."/>
            <person name="Murphy C."/>
            <person name="Pearson M."/>
            <person name="Priest M."/>
            <person name="Roberts A."/>
            <person name="Saif S."/>
            <person name="Shea T."/>
            <person name="Sykes S."/>
            <person name="Wortman J."/>
            <person name="Nusbaum C."/>
            <person name="Birren B."/>
        </authorList>
    </citation>
    <scope>NUCLEOTIDE SEQUENCE [LARGE SCALE GENOMIC DNA]</scope>
    <source>
        <strain evidence="3 4">BCC8398</strain>
    </source>
</reference>
<dbReference type="PANTHER" id="PTHR31668">
    <property type="entry name" value="GLUCOSE TRANSPORT TRANSCRIPTION REGULATOR RGT1-RELATED-RELATED"/>
    <property type="match status" value="1"/>
</dbReference>
<dbReference type="OrthoDB" id="2123952at2759"/>
<evidence type="ECO:0000259" key="2">
    <source>
        <dbReference type="Pfam" id="PF04082"/>
    </source>
</evidence>
<accession>A0A1B9GMP5</accession>
<protein>
    <recommendedName>
        <fullName evidence="2">Xylanolytic transcriptional activator regulatory domain-containing protein</fullName>
    </recommendedName>
</protein>
<gene>
    <name evidence="3" type="ORF">I316_06271</name>
</gene>
<dbReference type="CDD" id="cd12148">
    <property type="entry name" value="fungal_TF_MHR"/>
    <property type="match status" value="1"/>
</dbReference>
<proteinExistence type="predicted"/>
<evidence type="ECO:0000313" key="3">
    <source>
        <dbReference type="EMBL" id="OCF32115.1"/>
    </source>
</evidence>
<dbReference type="AlphaFoldDB" id="A0A1B9GMP5"/>
<dbReference type="EMBL" id="KV700130">
    <property type="protein sequence ID" value="OCF32115.1"/>
    <property type="molecule type" value="Genomic_DNA"/>
</dbReference>
<dbReference type="STRING" id="1296120.A0A1B9GMP5"/>
<dbReference type="Proteomes" id="UP000092666">
    <property type="component" value="Unassembled WGS sequence"/>
</dbReference>
<dbReference type="InterPro" id="IPR050797">
    <property type="entry name" value="Carb_Metab_Trans_Reg"/>
</dbReference>
<feature type="domain" description="Xylanolytic transcriptional activator regulatory" evidence="2">
    <location>
        <begin position="275"/>
        <end position="375"/>
    </location>
</feature>
<dbReference type="GO" id="GO:0006351">
    <property type="term" value="P:DNA-templated transcription"/>
    <property type="evidence" value="ECO:0007669"/>
    <property type="project" value="InterPro"/>
</dbReference>
<evidence type="ECO:0000256" key="1">
    <source>
        <dbReference type="ARBA" id="ARBA00023242"/>
    </source>
</evidence>
<reference evidence="4" key="2">
    <citation type="submission" date="2013-12" db="EMBL/GenBank/DDBJ databases">
        <title>Evolution of pathogenesis and genome organization in the Tremellales.</title>
        <authorList>
            <person name="Cuomo C."/>
            <person name="Litvintseva A."/>
            <person name="Heitman J."/>
            <person name="Chen Y."/>
            <person name="Sun S."/>
            <person name="Springer D."/>
            <person name="Dromer F."/>
            <person name="Young S."/>
            <person name="Zeng Q."/>
            <person name="Chapman S."/>
            <person name="Gujja S."/>
            <person name="Saif S."/>
            <person name="Birren B."/>
        </authorList>
    </citation>
    <scope>NUCLEOTIDE SEQUENCE [LARGE SCALE GENOMIC DNA]</scope>
    <source>
        <strain evidence="4">BCC8398</strain>
    </source>
</reference>